<proteinExistence type="predicted"/>
<dbReference type="Proteomes" id="UP000887579">
    <property type="component" value="Unplaced"/>
</dbReference>
<protein>
    <submittedName>
        <fullName evidence="2">Uncharacterized protein</fullName>
    </submittedName>
</protein>
<evidence type="ECO:0000313" key="1">
    <source>
        <dbReference type="Proteomes" id="UP000887579"/>
    </source>
</evidence>
<name>A0AC34GCK4_9BILA</name>
<reference evidence="2" key="1">
    <citation type="submission" date="2022-11" db="UniProtKB">
        <authorList>
            <consortium name="WormBaseParasite"/>
        </authorList>
    </citation>
    <scope>IDENTIFICATION</scope>
</reference>
<sequence length="385" mass="42132">PSSNLNTSSNTGAPGSVGQLAPSSVGGPGQHGPTSVGLAPSSTGQHGPTSVGGGPTSVGLAPTSVPQQQQQQQNTPQPTSVGPPGGGGGGPTSVGPGPTSVGLHIGSVGTHNPRSVEHPPITYSEYPPRYFDPLTDLKSLILRDLRKSISALNEQIALAAAYVQEQQANEDPVAAVGYNPLSATPHSIINPQSIPPPKSIDGLKSKFYVEDYTNAYLRFFAVCDRIEARVAVLTDSYRYHNRLQKMVEVQTPAQIKSLGYANVLQPCLDSMRTERKRILGTVRELSTSLQEYRKITDEAEYCSLYSRKRRHEDVEDYSDEQELEENEFGELVKKRSKLDEEQVVADEEYKDEVEEENEEEEFEEEVVEVVEYYDLPDTVMEEQKL</sequence>
<evidence type="ECO:0000313" key="2">
    <source>
        <dbReference type="WBParaSite" id="ES5_v2.g27440.t1"/>
    </source>
</evidence>
<dbReference type="WBParaSite" id="ES5_v2.g27440.t1">
    <property type="protein sequence ID" value="ES5_v2.g27440.t1"/>
    <property type="gene ID" value="ES5_v2.g27440"/>
</dbReference>
<organism evidence="1 2">
    <name type="scientific">Panagrolaimus sp. ES5</name>
    <dbReference type="NCBI Taxonomy" id="591445"/>
    <lineage>
        <taxon>Eukaryota</taxon>
        <taxon>Metazoa</taxon>
        <taxon>Ecdysozoa</taxon>
        <taxon>Nematoda</taxon>
        <taxon>Chromadorea</taxon>
        <taxon>Rhabditida</taxon>
        <taxon>Tylenchina</taxon>
        <taxon>Panagrolaimomorpha</taxon>
        <taxon>Panagrolaimoidea</taxon>
        <taxon>Panagrolaimidae</taxon>
        <taxon>Panagrolaimus</taxon>
    </lineage>
</organism>
<accession>A0AC34GCK4</accession>